<sequence>MIRPYTPEEAAAAHRLWAAGRCPCCGAHEFDNWIDDGTEPIEIAPGIRICAWCVHREHDADDVAPVLLQMITQGAPKNPEEPPMPWVRHTEPTAIHRCPTPRSSSYGTPTGEYGDLWRCDECQTLWRIGHACELCEVYGAARPHLGGHAMGFEWRPARWWQRLRHWRKGRR</sequence>
<protein>
    <submittedName>
        <fullName evidence="1">Uncharacterized protein</fullName>
    </submittedName>
</protein>
<dbReference type="Proteomes" id="UP001596137">
    <property type="component" value="Unassembled WGS sequence"/>
</dbReference>
<accession>A0ABW1ND32</accession>
<keyword evidence="2" id="KW-1185">Reference proteome</keyword>
<organism evidence="1 2">
    <name type="scientific">Sphaerisporangium aureirubrum</name>
    <dbReference type="NCBI Taxonomy" id="1544736"/>
    <lineage>
        <taxon>Bacteria</taxon>
        <taxon>Bacillati</taxon>
        <taxon>Actinomycetota</taxon>
        <taxon>Actinomycetes</taxon>
        <taxon>Streptosporangiales</taxon>
        <taxon>Streptosporangiaceae</taxon>
        <taxon>Sphaerisporangium</taxon>
    </lineage>
</organism>
<evidence type="ECO:0000313" key="2">
    <source>
        <dbReference type="Proteomes" id="UP001596137"/>
    </source>
</evidence>
<gene>
    <name evidence="1" type="ORF">ACFP1K_07450</name>
</gene>
<evidence type="ECO:0000313" key="1">
    <source>
        <dbReference type="EMBL" id="MFC6080991.1"/>
    </source>
</evidence>
<dbReference type="RefSeq" id="WP_380748359.1">
    <property type="nucleotide sequence ID" value="NZ_JBHSRF010000007.1"/>
</dbReference>
<reference evidence="2" key="1">
    <citation type="journal article" date="2019" name="Int. J. Syst. Evol. Microbiol.">
        <title>The Global Catalogue of Microorganisms (GCM) 10K type strain sequencing project: providing services to taxonomists for standard genome sequencing and annotation.</title>
        <authorList>
            <consortium name="The Broad Institute Genomics Platform"/>
            <consortium name="The Broad Institute Genome Sequencing Center for Infectious Disease"/>
            <person name="Wu L."/>
            <person name="Ma J."/>
        </authorList>
    </citation>
    <scope>NUCLEOTIDE SEQUENCE [LARGE SCALE GENOMIC DNA]</scope>
    <source>
        <strain evidence="2">JCM 30346</strain>
    </source>
</reference>
<proteinExistence type="predicted"/>
<dbReference type="EMBL" id="JBHSRF010000007">
    <property type="protein sequence ID" value="MFC6080991.1"/>
    <property type="molecule type" value="Genomic_DNA"/>
</dbReference>
<name>A0ABW1ND32_9ACTN</name>
<comment type="caution">
    <text evidence="1">The sequence shown here is derived from an EMBL/GenBank/DDBJ whole genome shotgun (WGS) entry which is preliminary data.</text>
</comment>